<protein>
    <submittedName>
        <fullName evidence="1">Uncharacterized protein</fullName>
    </submittedName>
</protein>
<reference evidence="1" key="1">
    <citation type="submission" date="2020-10" db="EMBL/GenBank/DDBJ databases">
        <title>The Isolation and Genome Sequence of a Novel Cyanophage S-H9-1 from the Yellow Sea, China.</title>
        <authorList>
            <person name="Jiang T."/>
        </authorList>
    </citation>
    <scope>NUCLEOTIDE SEQUENCE</scope>
</reference>
<sequence length="67" mass="8112">MNYTNQQLIDALVKEYEWLCHDDFDPEEDCTPEEYLDSIKDLSYDELVEETQTDDIFTLDQFMRTYS</sequence>
<dbReference type="GeneID" id="77945658"/>
<evidence type="ECO:0000313" key="2">
    <source>
        <dbReference type="Proteomes" id="UP000663288"/>
    </source>
</evidence>
<keyword evidence="2" id="KW-1185">Reference proteome</keyword>
<dbReference type="RefSeq" id="YP_010669475.1">
    <property type="nucleotide sequence ID" value="NC_070961.1"/>
</dbReference>
<proteinExistence type="predicted"/>
<dbReference type="KEGG" id="vg:77945658"/>
<dbReference type="EMBL" id="MW117966">
    <property type="protein sequence ID" value="QPB08059.1"/>
    <property type="molecule type" value="Genomic_DNA"/>
</dbReference>
<accession>A0A873WAC1</accession>
<organism evidence="1 2">
    <name type="scientific">Synechococcus phage S-H9-1</name>
    <dbReference type="NCBI Taxonomy" id="2783674"/>
    <lineage>
        <taxon>Viruses</taxon>
        <taxon>Duplodnaviria</taxon>
        <taxon>Heunggongvirae</taxon>
        <taxon>Uroviricota</taxon>
        <taxon>Caudoviricetes</taxon>
        <taxon>Pantevenvirales</taxon>
        <taxon>Kyanoviridae</taxon>
        <taxon>Scyllavirus</taxon>
        <taxon>Scyllavirus aitchnine</taxon>
    </lineage>
</organism>
<evidence type="ECO:0000313" key="1">
    <source>
        <dbReference type="EMBL" id="QPB08059.1"/>
    </source>
</evidence>
<name>A0A873WAC1_9CAUD</name>
<dbReference type="Proteomes" id="UP000663288">
    <property type="component" value="Segment"/>
</dbReference>